<keyword evidence="3" id="KW-1185">Reference proteome</keyword>
<dbReference type="CDD" id="cd00030">
    <property type="entry name" value="C2"/>
    <property type="match status" value="1"/>
</dbReference>
<organism evidence="2 3">
    <name type="scientific">Marininema halotolerans</name>
    <dbReference type="NCBI Taxonomy" id="1155944"/>
    <lineage>
        <taxon>Bacteria</taxon>
        <taxon>Bacillati</taxon>
        <taxon>Bacillota</taxon>
        <taxon>Bacilli</taxon>
        <taxon>Bacillales</taxon>
        <taxon>Thermoactinomycetaceae</taxon>
        <taxon>Marininema</taxon>
    </lineage>
</organism>
<dbReference type="OrthoDB" id="2579040at2"/>
<dbReference type="AlphaFoldDB" id="A0A1I6RG84"/>
<name>A0A1I6RG84_9BACL</name>
<dbReference type="EMBL" id="FPAA01000005">
    <property type="protein sequence ID" value="SFS63664.1"/>
    <property type="molecule type" value="Genomic_DNA"/>
</dbReference>
<feature type="signal peptide" evidence="1">
    <location>
        <begin position="1"/>
        <end position="27"/>
    </location>
</feature>
<evidence type="ECO:0000256" key="1">
    <source>
        <dbReference type="SAM" id="SignalP"/>
    </source>
</evidence>
<evidence type="ECO:0000313" key="3">
    <source>
        <dbReference type="Proteomes" id="UP000198660"/>
    </source>
</evidence>
<evidence type="ECO:0000313" key="2">
    <source>
        <dbReference type="EMBL" id="SFS63664.1"/>
    </source>
</evidence>
<proteinExistence type="predicted"/>
<reference evidence="3" key="1">
    <citation type="submission" date="2016-10" db="EMBL/GenBank/DDBJ databases">
        <authorList>
            <person name="Varghese N."/>
            <person name="Submissions S."/>
        </authorList>
    </citation>
    <scope>NUCLEOTIDE SEQUENCE [LARGE SCALE GENOMIC DNA]</scope>
    <source>
        <strain evidence="3">DSM 45789</strain>
    </source>
</reference>
<dbReference type="Proteomes" id="UP000198660">
    <property type="component" value="Unassembled WGS sequence"/>
</dbReference>
<protein>
    <submittedName>
        <fullName evidence="2">Uncharacterized protein</fullName>
    </submittedName>
</protein>
<gene>
    <name evidence="2" type="ORF">SAMN05444972_10567</name>
</gene>
<accession>A0A1I6RG84</accession>
<dbReference type="RefSeq" id="WP_091836296.1">
    <property type="nucleotide sequence ID" value="NZ_FPAA01000005.1"/>
</dbReference>
<keyword evidence="1" id="KW-0732">Signal</keyword>
<feature type="chain" id="PRO_5009303952" evidence="1">
    <location>
        <begin position="28"/>
        <end position="358"/>
    </location>
</feature>
<sequence length="358" mass="39595">MKSFGKIAVTLVSILTVSSLTISPAYADGGEWVSAGADATFYENSKVVQITGGDFEASITVSGIRDANISEQDRYVNFELWEDDSTNEDDYVGSCEVELKSDLGFGHSDCIWRDIDKFVDGENGKAEFYLKRDSMLNYPASGVYYSGHDAEAPTDSQEMVVGDNYGEVVGYYIKDEKGFEKVQNPEQSGSVELGNGSPNHTVVEIDDPERAPACPGGWEYNASKTKYAFSKITYGKVGYNYGHKTMKFASTITTTKTQGTEFSSQVEVGGQIKAVAYEVGAKITSGGKISNSVTVSKSDTMEVYIDPGYKGWADYGSMRESWKGELYYLTDRCKKTKEKYLNVYLPRRDAYVFKDKKL</sequence>